<comment type="similarity">
    <text evidence="2 9">Belongs to the major facilitator superfamily. Sugar transporter (TC 2.A.1.1) family.</text>
</comment>
<feature type="transmembrane region" description="Helical" evidence="11">
    <location>
        <begin position="329"/>
        <end position="351"/>
    </location>
</feature>
<keyword evidence="3 9" id="KW-0813">Transport</keyword>
<evidence type="ECO:0000259" key="12">
    <source>
        <dbReference type="PROSITE" id="PS50850"/>
    </source>
</evidence>
<dbReference type="EMBL" id="JABWDY010002558">
    <property type="protein sequence ID" value="KAF5206559.1"/>
    <property type="molecule type" value="Genomic_DNA"/>
</dbReference>
<dbReference type="InterPro" id="IPR044778">
    <property type="entry name" value="MFS_STP/MST-like_plant"/>
</dbReference>
<feature type="transmembrane region" description="Helical" evidence="11">
    <location>
        <begin position="89"/>
        <end position="107"/>
    </location>
</feature>
<keyword evidence="4 13" id="KW-0762">Sugar transport</keyword>
<feature type="region of interest" description="Disordered" evidence="10">
    <location>
        <begin position="1"/>
        <end position="24"/>
    </location>
</feature>
<dbReference type="InterPro" id="IPR003663">
    <property type="entry name" value="Sugar/inositol_transpt"/>
</dbReference>
<dbReference type="CDD" id="cd17361">
    <property type="entry name" value="MFS_STP"/>
    <property type="match status" value="1"/>
</dbReference>
<dbReference type="PROSITE" id="PS50850">
    <property type="entry name" value="MFS"/>
    <property type="match status" value="1"/>
</dbReference>
<feature type="transmembrane region" description="Helical" evidence="11">
    <location>
        <begin position="28"/>
        <end position="48"/>
    </location>
</feature>
<evidence type="ECO:0000256" key="5">
    <source>
        <dbReference type="ARBA" id="ARBA00022692"/>
    </source>
</evidence>
<proteinExistence type="inferred from homology"/>
<feature type="transmembrane region" description="Helical" evidence="11">
    <location>
        <begin position="293"/>
        <end position="317"/>
    </location>
</feature>
<evidence type="ECO:0000256" key="10">
    <source>
        <dbReference type="SAM" id="MobiDB-lite"/>
    </source>
</evidence>
<evidence type="ECO:0000256" key="6">
    <source>
        <dbReference type="ARBA" id="ARBA00022847"/>
    </source>
</evidence>
<name>A0A7J6XAB9_THATH</name>
<comment type="caution">
    <text evidence="13">The sequence shown here is derived from an EMBL/GenBank/DDBJ whole genome shotgun (WGS) entry which is preliminary data.</text>
</comment>
<evidence type="ECO:0000256" key="3">
    <source>
        <dbReference type="ARBA" id="ARBA00022448"/>
    </source>
</evidence>
<feature type="transmembrane region" description="Helical" evidence="11">
    <location>
        <begin position="178"/>
        <end position="201"/>
    </location>
</feature>
<protein>
    <submittedName>
        <fullName evidence="13">Sugar transport protein</fullName>
    </submittedName>
</protein>
<dbReference type="GO" id="GO:0016020">
    <property type="term" value="C:membrane"/>
    <property type="evidence" value="ECO:0007669"/>
    <property type="project" value="UniProtKB-SubCell"/>
</dbReference>
<evidence type="ECO:0000256" key="1">
    <source>
        <dbReference type="ARBA" id="ARBA00004141"/>
    </source>
</evidence>
<evidence type="ECO:0000256" key="2">
    <source>
        <dbReference type="ARBA" id="ARBA00010992"/>
    </source>
</evidence>
<dbReference type="InterPro" id="IPR045262">
    <property type="entry name" value="STP/PLT_plant"/>
</dbReference>
<reference evidence="13 14" key="1">
    <citation type="submission" date="2020-06" db="EMBL/GenBank/DDBJ databases">
        <title>Transcriptomic and genomic resources for Thalictrum thalictroides and T. hernandezii: Facilitating candidate gene discovery in an emerging model plant lineage.</title>
        <authorList>
            <person name="Arias T."/>
            <person name="Riano-Pachon D.M."/>
            <person name="Di Stilio V.S."/>
        </authorList>
    </citation>
    <scope>NUCLEOTIDE SEQUENCE [LARGE SCALE GENOMIC DNA]</scope>
    <source>
        <strain evidence="14">cv. WT478/WT964</strain>
        <tissue evidence="13">Leaves</tissue>
    </source>
</reference>
<feature type="compositionally biased region" description="Polar residues" evidence="10">
    <location>
        <begin position="1"/>
        <end position="11"/>
    </location>
</feature>
<evidence type="ECO:0000256" key="7">
    <source>
        <dbReference type="ARBA" id="ARBA00022989"/>
    </source>
</evidence>
<evidence type="ECO:0000256" key="4">
    <source>
        <dbReference type="ARBA" id="ARBA00022597"/>
    </source>
</evidence>
<gene>
    <name evidence="13" type="ORF">FRX31_003850</name>
</gene>
<dbReference type="NCBIfam" id="TIGR00879">
    <property type="entry name" value="SP"/>
    <property type="match status" value="1"/>
</dbReference>
<comment type="subcellular location">
    <subcellularLocation>
        <location evidence="1">Membrane</location>
        <topology evidence="1">Multi-pass membrane protein</topology>
    </subcellularLocation>
</comment>
<dbReference type="Pfam" id="PF00083">
    <property type="entry name" value="Sugar_tr"/>
    <property type="match status" value="1"/>
</dbReference>
<dbReference type="PANTHER" id="PTHR23500:SF44">
    <property type="entry name" value="SUGAR TRANSPORT PROTEIN 5"/>
    <property type="match status" value="1"/>
</dbReference>
<evidence type="ECO:0000256" key="9">
    <source>
        <dbReference type="RuleBase" id="RU003346"/>
    </source>
</evidence>
<dbReference type="InterPro" id="IPR036259">
    <property type="entry name" value="MFS_trans_sf"/>
</dbReference>
<keyword evidence="14" id="KW-1185">Reference proteome</keyword>
<feature type="domain" description="Major facilitator superfamily (MFS) profile" evidence="12">
    <location>
        <begin position="35"/>
        <end position="412"/>
    </location>
</feature>
<dbReference type="PROSITE" id="PS00217">
    <property type="entry name" value="SUGAR_TRANSPORT_2"/>
    <property type="match status" value="1"/>
</dbReference>
<sequence length="412" mass="44081">MSSQKAYSTTDVVMRSPAHNRSRDKAPITSSVVLISIVAASSGMLFGYDIGVSGGVTTMIPFIQTFFPWVLKNMAEAKQDYYCVFDSHVVTAFTSSLYIAGLVASLVAGRLTARMGRKVTLLIGGCFFFVGTAVNATAVNIPMLLLGRILLGFGVGFTNQAAPVYLNEMAPPKWRGAFNTGFQFFLSLGVVVATLTNFGVAHHGNSGWRIAIAIGAVPAILMIVGTLFIPDTPSSLVGRGKITEARQSLTKVRGISSDVETELNDIINSKEAAKAVKQDPYKTILRREYRPHLVISIAIPLCQQLTGINVTAFYAPVLFQSIGMGSDSALLSAVILGAVTLVSITLSGFLVDRCGRKVLFMEAGIQMIICQVAIASVLAFKVGASGEEAIEASLEHVGGRHRQMDIDLSKKY</sequence>
<keyword evidence="6" id="KW-0769">Symport</keyword>
<dbReference type="PANTHER" id="PTHR23500">
    <property type="entry name" value="SOLUTE CARRIER FAMILY 2, FACILITATED GLUCOSE TRANSPORTER"/>
    <property type="match status" value="1"/>
</dbReference>
<feature type="transmembrane region" description="Helical" evidence="11">
    <location>
        <begin position="207"/>
        <end position="229"/>
    </location>
</feature>
<feature type="transmembrane region" description="Helical" evidence="11">
    <location>
        <begin position="119"/>
        <end position="139"/>
    </location>
</feature>
<dbReference type="InterPro" id="IPR005829">
    <property type="entry name" value="Sugar_transporter_CS"/>
</dbReference>
<dbReference type="InterPro" id="IPR005828">
    <property type="entry name" value="MFS_sugar_transport-like"/>
</dbReference>
<dbReference type="Gene3D" id="1.20.1250.20">
    <property type="entry name" value="MFS general substrate transporter like domains"/>
    <property type="match status" value="1"/>
</dbReference>
<dbReference type="AlphaFoldDB" id="A0A7J6XAB9"/>
<dbReference type="InterPro" id="IPR020846">
    <property type="entry name" value="MFS_dom"/>
</dbReference>
<keyword evidence="7 11" id="KW-1133">Transmembrane helix</keyword>
<evidence type="ECO:0000313" key="14">
    <source>
        <dbReference type="Proteomes" id="UP000554482"/>
    </source>
</evidence>
<dbReference type="SUPFAM" id="SSF103473">
    <property type="entry name" value="MFS general substrate transporter"/>
    <property type="match status" value="1"/>
</dbReference>
<accession>A0A7J6XAB9</accession>
<dbReference type="OrthoDB" id="5296287at2759"/>
<keyword evidence="5 11" id="KW-0812">Transmembrane</keyword>
<keyword evidence="8 11" id="KW-0472">Membrane</keyword>
<evidence type="ECO:0000256" key="8">
    <source>
        <dbReference type="ARBA" id="ARBA00023136"/>
    </source>
</evidence>
<dbReference type="GO" id="GO:0015293">
    <property type="term" value="F:symporter activity"/>
    <property type="evidence" value="ECO:0007669"/>
    <property type="project" value="UniProtKB-KW"/>
</dbReference>
<feature type="transmembrane region" description="Helical" evidence="11">
    <location>
        <begin position="358"/>
        <end position="380"/>
    </location>
</feature>
<dbReference type="GO" id="GO:0015145">
    <property type="term" value="F:monosaccharide transmembrane transporter activity"/>
    <property type="evidence" value="ECO:0007669"/>
    <property type="project" value="InterPro"/>
</dbReference>
<evidence type="ECO:0000313" key="13">
    <source>
        <dbReference type="EMBL" id="KAF5206559.1"/>
    </source>
</evidence>
<dbReference type="Proteomes" id="UP000554482">
    <property type="component" value="Unassembled WGS sequence"/>
</dbReference>
<organism evidence="13 14">
    <name type="scientific">Thalictrum thalictroides</name>
    <name type="common">Rue-anemone</name>
    <name type="synonym">Anemone thalictroides</name>
    <dbReference type="NCBI Taxonomy" id="46969"/>
    <lineage>
        <taxon>Eukaryota</taxon>
        <taxon>Viridiplantae</taxon>
        <taxon>Streptophyta</taxon>
        <taxon>Embryophyta</taxon>
        <taxon>Tracheophyta</taxon>
        <taxon>Spermatophyta</taxon>
        <taxon>Magnoliopsida</taxon>
        <taxon>Ranunculales</taxon>
        <taxon>Ranunculaceae</taxon>
        <taxon>Thalictroideae</taxon>
        <taxon>Thalictrum</taxon>
    </lineage>
</organism>
<feature type="transmembrane region" description="Helical" evidence="11">
    <location>
        <begin position="145"/>
        <end position="166"/>
    </location>
</feature>
<evidence type="ECO:0000256" key="11">
    <source>
        <dbReference type="SAM" id="Phobius"/>
    </source>
</evidence>
<dbReference type="PRINTS" id="PR00171">
    <property type="entry name" value="SUGRTRNSPORT"/>
</dbReference>